<evidence type="ECO:0000313" key="7">
    <source>
        <dbReference type="Proteomes" id="UP001139006"/>
    </source>
</evidence>
<accession>A0A9X2JM82</accession>
<dbReference type="Pfam" id="PF00849">
    <property type="entry name" value="PseudoU_synth_2"/>
    <property type="match status" value="1"/>
</dbReference>
<evidence type="ECO:0000256" key="3">
    <source>
        <dbReference type="PIRSR" id="PIRSR606225-1"/>
    </source>
</evidence>
<reference evidence="6 7" key="1">
    <citation type="journal article" date="2023" name="Int. J. Syst. Evol. Microbiol.">
        <title>Ligilactobacillus ubinensis sp. nov., a novel species isolated from the wild ferment of a durian fruit (Durio zibethinus).</title>
        <authorList>
            <person name="Heng Y.C."/>
            <person name="Menon N."/>
            <person name="Chen B."/>
            <person name="Loo B.Z.L."/>
            <person name="Wong G.W.J."/>
            <person name="Lim A.C.H."/>
            <person name="Silvaraju S."/>
            <person name="Kittelmann S."/>
        </authorList>
    </citation>
    <scope>NUCLEOTIDE SEQUENCE [LARGE SCALE GENOMIC DNA]</scope>
    <source>
        <strain evidence="6 7">WILCCON 0076</strain>
    </source>
</reference>
<organism evidence="6 7">
    <name type="scientific">Ligilactobacillus ubinensis</name>
    <dbReference type="NCBI Taxonomy" id="2876789"/>
    <lineage>
        <taxon>Bacteria</taxon>
        <taxon>Bacillati</taxon>
        <taxon>Bacillota</taxon>
        <taxon>Bacilli</taxon>
        <taxon>Lactobacillales</taxon>
        <taxon>Lactobacillaceae</taxon>
        <taxon>Ligilactobacillus</taxon>
    </lineage>
</organism>
<dbReference type="RefSeq" id="WP_253361906.1">
    <property type="nucleotide sequence ID" value="NZ_JAIULA010000024.1"/>
</dbReference>
<comment type="catalytic activity">
    <reaction evidence="1 4">
        <text>a uridine in RNA = a pseudouridine in RNA</text>
        <dbReference type="Rhea" id="RHEA:48348"/>
        <dbReference type="Rhea" id="RHEA-COMP:12068"/>
        <dbReference type="Rhea" id="RHEA-COMP:12069"/>
        <dbReference type="ChEBI" id="CHEBI:65314"/>
        <dbReference type="ChEBI" id="CHEBI:65315"/>
    </reaction>
</comment>
<comment type="similarity">
    <text evidence="2 4">Belongs to the pseudouridine synthase RluA family.</text>
</comment>
<proteinExistence type="inferred from homology"/>
<evidence type="ECO:0000256" key="4">
    <source>
        <dbReference type="RuleBase" id="RU362028"/>
    </source>
</evidence>
<dbReference type="InterPro" id="IPR006225">
    <property type="entry name" value="PsdUridine_synth_RluC/D"/>
</dbReference>
<keyword evidence="7" id="KW-1185">Reference proteome</keyword>
<dbReference type="InterPro" id="IPR006224">
    <property type="entry name" value="PsdUridine_synth_RluA-like_CS"/>
</dbReference>
<dbReference type="EMBL" id="JAIULA010000024">
    <property type="protein sequence ID" value="MCP0887743.1"/>
    <property type="molecule type" value="Genomic_DNA"/>
</dbReference>
<dbReference type="AlphaFoldDB" id="A0A9X2JM82"/>
<evidence type="ECO:0000256" key="2">
    <source>
        <dbReference type="ARBA" id="ARBA00010876"/>
    </source>
</evidence>
<protein>
    <recommendedName>
        <fullName evidence="4">Pseudouridine synthase</fullName>
        <ecNumber evidence="4">5.4.99.-</ecNumber>
    </recommendedName>
</protein>
<dbReference type="InterPro" id="IPR020103">
    <property type="entry name" value="PsdUridine_synth_cat_dom_sf"/>
</dbReference>
<dbReference type="Proteomes" id="UP001139006">
    <property type="component" value="Unassembled WGS sequence"/>
</dbReference>
<dbReference type="PANTHER" id="PTHR21600">
    <property type="entry name" value="MITOCHONDRIAL RNA PSEUDOURIDINE SYNTHASE"/>
    <property type="match status" value="1"/>
</dbReference>
<dbReference type="EC" id="5.4.99.-" evidence="4"/>
<sequence length="296" mass="34450">MEINFRYEQENTMKLKNFLNEKGISRRLLANIKKDAGGIWINNQKCYLADKLVWGDEIKLIIPPEKNRKRNLVKSFVPLKIVYEDDSYLIVEKPPYVTTIPTVHQLTDSLINRVAGYYYLQGYHDIIPHVVTRLDRNTSGLVLFAKHRYAHALINQQLVEHNIFKEYCAFLSGKIKAEHFMVKKPLGRSENSIIEREVREDGHLAISEYWVVKSLSKATVCNIRLHTGYTHQIRVHSAFLGHPLIGDTLYGGKIVLPIQRQALHCQYLSFYHPFLKKQVEFKSELPSDMRQYLIGN</sequence>
<feature type="active site" evidence="3">
    <location>
        <position position="135"/>
    </location>
</feature>
<dbReference type="NCBIfam" id="TIGR00005">
    <property type="entry name" value="rluA_subfam"/>
    <property type="match status" value="1"/>
</dbReference>
<dbReference type="PANTHER" id="PTHR21600:SF35">
    <property type="entry name" value="PSEUDOURIDINE SYNTHASE"/>
    <property type="match status" value="1"/>
</dbReference>
<dbReference type="GO" id="GO:0000455">
    <property type="term" value="P:enzyme-directed rRNA pseudouridine synthesis"/>
    <property type="evidence" value="ECO:0007669"/>
    <property type="project" value="TreeGrafter"/>
</dbReference>
<dbReference type="CDD" id="cd02869">
    <property type="entry name" value="PseudoU_synth_RluA_like"/>
    <property type="match status" value="1"/>
</dbReference>
<dbReference type="GO" id="GO:0003723">
    <property type="term" value="F:RNA binding"/>
    <property type="evidence" value="ECO:0007669"/>
    <property type="project" value="InterPro"/>
</dbReference>
<dbReference type="Gene3D" id="3.30.2350.10">
    <property type="entry name" value="Pseudouridine synthase"/>
    <property type="match status" value="1"/>
</dbReference>
<keyword evidence="4" id="KW-0413">Isomerase</keyword>
<dbReference type="InterPro" id="IPR006145">
    <property type="entry name" value="PsdUridine_synth_RsuA/RluA"/>
</dbReference>
<dbReference type="PROSITE" id="PS01129">
    <property type="entry name" value="PSI_RLU"/>
    <property type="match status" value="1"/>
</dbReference>
<gene>
    <name evidence="6" type="ORF">LB941_10405</name>
</gene>
<dbReference type="GO" id="GO:0140098">
    <property type="term" value="F:catalytic activity, acting on RNA"/>
    <property type="evidence" value="ECO:0007669"/>
    <property type="project" value="UniProtKB-ARBA"/>
</dbReference>
<feature type="domain" description="Pseudouridine synthase RsuA/RluA-like" evidence="5">
    <location>
        <begin position="88"/>
        <end position="238"/>
    </location>
</feature>
<name>A0A9X2JM82_9LACO</name>
<comment type="function">
    <text evidence="4">Responsible for synthesis of pseudouridine from uracil.</text>
</comment>
<evidence type="ECO:0000256" key="1">
    <source>
        <dbReference type="ARBA" id="ARBA00000073"/>
    </source>
</evidence>
<evidence type="ECO:0000259" key="5">
    <source>
        <dbReference type="Pfam" id="PF00849"/>
    </source>
</evidence>
<comment type="caution">
    <text evidence="6">The sequence shown here is derived from an EMBL/GenBank/DDBJ whole genome shotgun (WGS) entry which is preliminary data.</text>
</comment>
<dbReference type="GO" id="GO:0009982">
    <property type="term" value="F:pseudouridine synthase activity"/>
    <property type="evidence" value="ECO:0007669"/>
    <property type="project" value="InterPro"/>
</dbReference>
<evidence type="ECO:0000313" key="6">
    <source>
        <dbReference type="EMBL" id="MCP0887743.1"/>
    </source>
</evidence>
<dbReference type="InterPro" id="IPR050188">
    <property type="entry name" value="RluA_PseudoU_synthase"/>
</dbReference>
<dbReference type="SUPFAM" id="SSF55120">
    <property type="entry name" value="Pseudouridine synthase"/>
    <property type="match status" value="1"/>
</dbReference>